<evidence type="ECO:0000313" key="2">
    <source>
        <dbReference type="Proteomes" id="UP000798662"/>
    </source>
</evidence>
<dbReference type="Proteomes" id="UP000798662">
    <property type="component" value="Chromosome 2"/>
</dbReference>
<gene>
    <name evidence="1" type="ORF">I4F81_007351</name>
</gene>
<keyword evidence="2" id="KW-1185">Reference proteome</keyword>
<organism evidence="1 2">
    <name type="scientific">Pyropia yezoensis</name>
    <name type="common">Susabi-nori</name>
    <name type="synonym">Porphyra yezoensis</name>
    <dbReference type="NCBI Taxonomy" id="2788"/>
    <lineage>
        <taxon>Eukaryota</taxon>
        <taxon>Rhodophyta</taxon>
        <taxon>Bangiophyceae</taxon>
        <taxon>Bangiales</taxon>
        <taxon>Bangiaceae</taxon>
        <taxon>Pyropia</taxon>
    </lineage>
</organism>
<dbReference type="EMBL" id="CM020619">
    <property type="protein sequence ID" value="KAK1864809.1"/>
    <property type="molecule type" value="Genomic_DNA"/>
</dbReference>
<name>A0ACC3C3V1_PYRYE</name>
<reference evidence="1" key="1">
    <citation type="submission" date="2019-11" db="EMBL/GenBank/DDBJ databases">
        <title>Nori genome reveals adaptations in red seaweeds to the harsh intertidal environment.</title>
        <authorList>
            <person name="Wang D."/>
            <person name="Mao Y."/>
        </authorList>
    </citation>
    <scope>NUCLEOTIDE SEQUENCE</scope>
    <source>
        <tissue evidence="1">Gametophyte</tissue>
    </source>
</reference>
<sequence length="444" mass="44847">MAAFVAAAGVAAARPARGSSLATDAQRHAAPLLRLPRRRLRGGAPALPVPAPFVGRRLSHPAALPPALLAAGATPPLPLPRMAAASDEAGDPPPAPPPDDASDTNNPTPSTFLSGLSGNDAAFTPPTDPEAFLRAPVPGDRLLRTMSSNGEVTVRAVSATGLVAASCHLHRTSPVASAAFGRALLSGLLLAAGKKGAETTQIELRGDGPLRGIMVVANGVGEVRGYVGEPRVVLPPKADGSLNVGAAVGRGVLAVVRNAPHYKRPFTGLTAIVTGEVGDELAEYLASSEQTPSALGVGVGVGADGRVSSASGFLVQVLPGASEESVATVERNVKALSEGGVVGRKAEEMVEVLMAGLSPLTLVETAPRFTCKCSVERVKRTVRLLGRADCEALVAERGSVDATCEFCGHSYGLTGEEVLAMFADGEEGEGGGQGGEAGDDAVGA</sequence>
<proteinExistence type="predicted"/>
<protein>
    <submittedName>
        <fullName evidence="1">Uncharacterized protein</fullName>
    </submittedName>
</protein>
<comment type="caution">
    <text evidence="1">The sequence shown here is derived from an EMBL/GenBank/DDBJ whole genome shotgun (WGS) entry which is preliminary data.</text>
</comment>
<evidence type="ECO:0000313" key="1">
    <source>
        <dbReference type="EMBL" id="KAK1864809.1"/>
    </source>
</evidence>
<accession>A0ACC3C3V1</accession>